<feature type="region of interest" description="Disordered" evidence="1">
    <location>
        <begin position="1"/>
        <end position="45"/>
    </location>
</feature>
<evidence type="ECO:0000313" key="3">
    <source>
        <dbReference type="Proteomes" id="UP000324222"/>
    </source>
</evidence>
<dbReference type="EMBL" id="VSRR010010911">
    <property type="protein sequence ID" value="MPC52480.1"/>
    <property type="molecule type" value="Genomic_DNA"/>
</dbReference>
<organism evidence="2 3">
    <name type="scientific">Portunus trituberculatus</name>
    <name type="common">Swimming crab</name>
    <name type="synonym">Neptunus trituberculatus</name>
    <dbReference type="NCBI Taxonomy" id="210409"/>
    <lineage>
        <taxon>Eukaryota</taxon>
        <taxon>Metazoa</taxon>
        <taxon>Ecdysozoa</taxon>
        <taxon>Arthropoda</taxon>
        <taxon>Crustacea</taxon>
        <taxon>Multicrustacea</taxon>
        <taxon>Malacostraca</taxon>
        <taxon>Eumalacostraca</taxon>
        <taxon>Eucarida</taxon>
        <taxon>Decapoda</taxon>
        <taxon>Pleocyemata</taxon>
        <taxon>Brachyura</taxon>
        <taxon>Eubrachyura</taxon>
        <taxon>Portunoidea</taxon>
        <taxon>Portunidae</taxon>
        <taxon>Portuninae</taxon>
        <taxon>Portunus</taxon>
    </lineage>
</organism>
<evidence type="ECO:0000313" key="2">
    <source>
        <dbReference type="EMBL" id="MPC52480.1"/>
    </source>
</evidence>
<reference evidence="2 3" key="1">
    <citation type="submission" date="2019-05" db="EMBL/GenBank/DDBJ databases">
        <title>Another draft genome of Portunus trituberculatus and its Hox gene families provides insights of decapod evolution.</title>
        <authorList>
            <person name="Jeong J.-H."/>
            <person name="Song I."/>
            <person name="Kim S."/>
            <person name="Choi T."/>
            <person name="Kim D."/>
            <person name="Ryu S."/>
            <person name="Kim W."/>
        </authorList>
    </citation>
    <scope>NUCLEOTIDE SEQUENCE [LARGE SCALE GENOMIC DNA]</scope>
    <source>
        <tissue evidence="2">Muscle</tissue>
    </source>
</reference>
<evidence type="ECO:0000256" key="1">
    <source>
        <dbReference type="SAM" id="MobiDB-lite"/>
    </source>
</evidence>
<comment type="caution">
    <text evidence="2">The sequence shown here is derived from an EMBL/GenBank/DDBJ whole genome shotgun (WGS) entry which is preliminary data.</text>
</comment>
<gene>
    <name evidence="2" type="ORF">E2C01_046350</name>
</gene>
<name>A0A5B7FXM6_PORTR</name>
<protein>
    <submittedName>
        <fullName evidence="2">Uncharacterized protein</fullName>
    </submittedName>
</protein>
<keyword evidence="3" id="KW-1185">Reference proteome</keyword>
<proteinExistence type="predicted"/>
<dbReference type="AlphaFoldDB" id="A0A5B7FXM6"/>
<accession>A0A5B7FXM6</accession>
<feature type="compositionally biased region" description="Basic and acidic residues" evidence="1">
    <location>
        <begin position="1"/>
        <end position="19"/>
    </location>
</feature>
<dbReference type="Proteomes" id="UP000324222">
    <property type="component" value="Unassembled WGS sequence"/>
</dbReference>
<sequence length="61" mass="7156">MRDHQNAPFPEFHRLESHNQRTHRQLGLETAARHPRRRTATRTMDVPCRVHGDAKAQMTLS</sequence>